<dbReference type="HOGENOM" id="CLU_064548_3_1_6"/>
<dbReference type="GO" id="GO:0003735">
    <property type="term" value="F:structural constituent of ribosome"/>
    <property type="evidence" value="ECO:0007669"/>
    <property type="project" value="InterPro"/>
</dbReference>
<evidence type="ECO:0000256" key="6">
    <source>
        <dbReference type="SAM" id="MobiDB-lite"/>
    </source>
</evidence>
<dbReference type="InterPro" id="IPR037147">
    <property type="entry name" value="Ribosomal_bL28_sf"/>
</dbReference>
<evidence type="ECO:0000256" key="5">
    <source>
        <dbReference type="HAMAP-Rule" id="MF_00373"/>
    </source>
</evidence>
<gene>
    <name evidence="5 7" type="primary">rpmB</name>
    <name evidence="7" type="ORF">WIGMOR_0361</name>
</gene>
<comment type="similarity">
    <text evidence="1 5">Belongs to the bacterial ribosomal protein bL28 family.</text>
</comment>
<organism evidence="7 8">
    <name type="scientific">Wigglesworthia glossinidia endosymbiont of Glossina morsitans morsitans</name>
    <name type="common">Yale colony</name>
    <dbReference type="NCBI Taxonomy" id="1142511"/>
    <lineage>
        <taxon>Bacteria</taxon>
        <taxon>Pseudomonadati</taxon>
        <taxon>Pseudomonadota</taxon>
        <taxon>Gammaproteobacteria</taxon>
        <taxon>Enterobacterales</taxon>
        <taxon>Erwiniaceae</taxon>
        <taxon>Wigglesworthia</taxon>
    </lineage>
</organism>
<dbReference type="HAMAP" id="MF_00373">
    <property type="entry name" value="Ribosomal_bL28"/>
    <property type="match status" value="1"/>
</dbReference>
<keyword evidence="3 5" id="KW-0687">Ribonucleoprotein</keyword>
<keyword evidence="8" id="KW-1185">Reference proteome</keyword>
<evidence type="ECO:0000256" key="2">
    <source>
        <dbReference type="ARBA" id="ARBA00022980"/>
    </source>
</evidence>
<evidence type="ECO:0000313" key="8">
    <source>
        <dbReference type="Proteomes" id="UP000009061"/>
    </source>
</evidence>
<dbReference type="EMBL" id="CP003315">
    <property type="protein sequence ID" value="AFA41195.1"/>
    <property type="molecule type" value="Genomic_DNA"/>
</dbReference>
<dbReference type="SUPFAM" id="SSF143800">
    <property type="entry name" value="L28p-like"/>
    <property type="match status" value="1"/>
</dbReference>
<dbReference type="Proteomes" id="UP000009061">
    <property type="component" value="Chromosome"/>
</dbReference>
<dbReference type="FunFam" id="2.30.170.40:FF:000001">
    <property type="entry name" value="50S ribosomal protein L28"/>
    <property type="match status" value="1"/>
</dbReference>
<dbReference type="OrthoDB" id="9805609at2"/>
<feature type="region of interest" description="Disordered" evidence="6">
    <location>
        <begin position="1"/>
        <end position="20"/>
    </location>
</feature>
<dbReference type="InterPro" id="IPR026569">
    <property type="entry name" value="Ribosomal_bL28"/>
</dbReference>
<dbReference type="InterPro" id="IPR001383">
    <property type="entry name" value="Ribosomal_bL28_bact-type"/>
</dbReference>
<evidence type="ECO:0000313" key="7">
    <source>
        <dbReference type="EMBL" id="AFA41195.1"/>
    </source>
</evidence>
<dbReference type="GO" id="GO:0006412">
    <property type="term" value="P:translation"/>
    <property type="evidence" value="ECO:0007669"/>
    <property type="project" value="UniProtKB-UniRule"/>
</dbReference>
<dbReference type="AlphaFoldDB" id="H6Q4R2"/>
<dbReference type="RefSeq" id="WP_014354134.1">
    <property type="nucleotide sequence ID" value="NC_016893.1"/>
</dbReference>
<keyword evidence="2 5" id="KW-0689">Ribosomal protein</keyword>
<dbReference type="NCBIfam" id="TIGR00009">
    <property type="entry name" value="L28"/>
    <property type="match status" value="1"/>
</dbReference>
<evidence type="ECO:0000256" key="1">
    <source>
        <dbReference type="ARBA" id="ARBA00008760"/>
    </source>
</evidence>
<dbReference type="PANTHER" id="PTHR13528:SF2">
    <property type="entry name" value="LARGE RIBOSOMAL SUBUNIT PROTEIN BL28M"/>
    <property type="match status" value="1"/>
</dbReference>
<dbReference type="InterPro" id="IPR034704">
    <property type="entry name" value="Ribosomal_bL28/bL31-like_sf"/>
</dbReference>
<dbReference type="GO" id="GO:0022625">
    <property type="term" value="C:cytosolic large ribosomal subunit"/>
    <property type="evidence" value="ECO:0007669"/>
    <property type="project" value="TreeGrafter"/>
</dbReference>
<accession>H6Q4R2</accession>
<proteinExistence type="inferred from homology"/>
<dbReference type="STRING" id="1142511.WIGMOR_0361"/>
<sequence>MSKICQITGKKPLSGNRRSHAMNAKKRKFFPNLHFHRFWIEKEKKFINLRISNKGLRLIDKYGINKVLSKNKKIYRLCLNLKEK</sequence>
<evidence type="ECO:0000256" key="3">
    <source>
        <dbReference type="ARBA" id="ARBA00023274"/>
    </source>
</evidence>
<protein>
    <recommendedName>
        <fullName evidence="4 5">Large ribosomal subunit protein bL28</fullName>
    </recommendedName>
</protein>
<dbReference type="eggNOG" id="COG0227">
    <property type="taxonomic scope" value="Bacteria"/>
</dbReference>
<dbReference type="Pfam" id="PF00830">
    <property type="entry name" value="Ribosomal_L28"/>
    <property type="match status" value="1"/>
</dbReference>
<reference evidence="7 8" key="1">
    <citation type="journal article" date="2012" name="MBio">
        <title>Insight into the transmission biology and species-specific functional capabilities of tsetse (Diptera: glossinidae) obligate symbiont wigglesworthia.</title>
        <authorList>
            <person name="Rio R.V."/>
            <person name="Symula R.E."/>
            <person name="Wang J."/>
            <person name="Lohs C."/>
            <person name="Wu Y.N."/>
            <person name="Snyder A.K."/>
            <person name="Bjornson R.D."/>
            <person name="Oshima K."/>
            <person name="Biehl B.S."/>
            <person name="Perna N.T."/>
            <person name="Hattori M."/>
            <person name="Aksoy S."/>
        </authorList>
    </citation>
    <scope>NUCLEOTIDE SEQUENCE [LARGE SCALE GENOMIC DNA]</scope>
    <source>
        <strain evidence="7">WGM</strain>
    </source>
</reference>
<dbReference type="PANTHER" id="PTHR13528">
    <property type="entry name" value="39S RIBOSOMAL PROTEIN L28, MITOCHONDRIAL"/>
    <property type="match status" value="1"/>
</dbReference>
<dbReference type="Gene3D" id="2.30.170.40">
    <property type="entry name" value="Ribosomal protein L28/L24"/>
    <property type="match status" value="1"/>
</dbReference>
<evidence type="ECO:0000256" key="4">
    <source>
        <dbReference type="ARBA" id="ARBA00035174"/>
    </source>
</evidence>
<dbReference type="KEGG" id="wgl:WIGMOR_0361"/>
<name>H6Q4R2_WIGGL</name>